<dbReference type="EMBL" id="JAWDGP010002483">
    <property type="protein sequence ID" value="KAK3782795.1"/>
    <property type="molecule type" value="Genomic_DNA"/>
</dbReference>
<sequence length="101" mass="11359">MCNFLNRSDVLLSRGSGSNPQKKLYGALEKPRFCCSNIEELSCQVNYKRQIASDRRRHVSQGTTGAATFARRLLHSHACARSILWCGHRLSCGLVRLCGQY</sequence>
<dbReference type="Proteomes" id="UP001283361">
    <property type="component" value="Unassembled WGS sequence"/>
</dbReference>
<dbReference type="AlphaFoldDB" id="A0AAE1A7P5"/>
<gene>
    <name evidence="1" type="ORF">RRG08_002431</name>
</gene>
<comment type="caution">
    <text evidence="1">The sequence shown here is derived from an EMBL/GenBank/DDBJ whole genome shotgun (WGS) entry which is preliminary data.</text>
</comment>
<proteinExistence type="predicted"/>
<organism evidence="1 2">
    <name type="scientific">Elysia crispata</name>
    <name type="common">lettuce slug</name>
    <dbReference type="NCBI Taxonomy" id="231223"/>
    <lineage>
        <taxon>Eukaryota</taxon>
        <taxon>Metazoa</taxon>
        <taxon>Spiralia</taxon>
        <taxon>Lophotrochozoa</taxon>
        <taxon>Mollusca</taxon>
        <taxon>Gastropoda</taxon>
        <taxon>Heterobranchia</taxon>
        <taxon>Euthyneura</taxon>
        <taxon>Panpulmonata</taxon>
        <taxon>Sacoglossa</taxon>
        <taxon>Placobranchoidea</taxon>
        <taxon>Plakobranchidae</taxon>
        <taxon>Elysia</taxon>
    </lineage>
</organism>
<protein>
    <submittedName>
        <fullName evidence="1">Uncharacterized protein</fullName>
    </submittedName>
</protein>
<accession>A0AAE1A7P5</accession>
<evidence type="ECO:0000313" key="1">
    <source>
        <dbReference type="EMBL" id="KAK3782795.1"/>
    </source>
</evidence>
<keyword evidence="2" id="KW-1185">Reference proteome</keyword>
<reference evidence="1" key="1">
    <citation type="journal article" date="2023" name="G3 (Bethesda)">
        <title>A reference genome for the long-term kleptoplast-retaining sea slug Elysia crispata morphotype clarki.</title>
        <authorList>
            <person name="Eastman K.E."/>
            <person name="Pendleton A.L."/>
            <person name="Shaikh M.A."/>
            <person name="Suttiyut T."/>
            <person name="Ogas R."/>
            <person name="Tomko P."/>
            <person name="Gavelis G."/>
            <person name="Widhalm J.R."/>
            <person name="Wisecaver J.H."/>
        </authorList>
    </citation>
    <scope>NUCLEOTIDE SEQUENCE</scope>
    <source>
        <strain evidence="1">ECLA1</strain>
    </source>
</reference>
<evidence type="ECO:0000313" key="2">
    <source>
        <dbReference type="Proteomes" id="UP001283361"/>
    </source>
</evidence>
<name>A0AAE1A7P5_9GAST</name>